<evidence type="ECO:0000256" key="2">
    <source>
        <dbReference type="ARBA" id="ARBA00022730"/>
    </source>
</evidence>
<dbReference type="InterPro" id="IPR019984">
    <property type="entry name" value="Ribosomal_uS17_bact/chlr"/>
</dbReference>
<keyword evidence="5 6" id="KW-0687">Ribonucleoprotein</keyword>
<dbReference type="AlphaFoldDB" id="A0A7C3RUF2"/>
<proteinExistence type="inferred from homology"/>
<dbReference type="Gene3D" id="2.40.50.140">
    <property type="entry name" value="Nucleic acid-binding proteins"/>
    <property type="match status" value="1"/>
</dbReference>
<dbReference type="SUPFAM" id="SSF50249">
    <property type="entry name" value="Nucleic acid-binding proteins"/>
    <property type="match status" value="1"/>
</dbReference>
<gene>
    <name evidence="6" type="primary">rpsQ</name>
    <name evidence="8" type="ORF">ENW00_01055</name>
</gene>
<evidence type="ECO:0000313" key="8">
    <source>
        <dbReference type="EMBL" id="HFX12741.1"/>
    </source>
</evidence>
<evidence type="ECO:0000256" key="5">
    <source>
        <dbReference type="ARBA" id="ARBA00023274"/>
    </source>
</evidence>
<accession>A0A7C3RUF2</accession>
<evidence type="ECO:0000256" key="1">
    <source>
        <dbReference type="ARBA" id="ARBA00010254"/>
    </source>
</evidence>
<dbReference type="PANTHER" id="PTHR10744">
    <property type="entry name" value="40S RIBOSOMAL PROTEIN S11 FAMILY MEMBER"/>
    <property type="match status" value="1"/>
</dbReference>
<dbReference type="NCBIfam" id="TIGR03635">
    <property type="entry name" value="uS17_bact"/>
    <property type="match status" value="1"/>
</dbReference>
<dbReference type="PROSITE" id="PS00056">
    <property type="entry name" value="RIBOSOMAL_S17"/>
    <property type="match status" value="1"/>
</dbReference>
<reference evidence="8" key="1">
    <citation type="journal article" date="2020" name="mSystems">
        <title>Genome- and Community-Level Interaction Insights into Carbon Utilization and Element Cycling Functions of Hydrothermarchaeota in Hydrothermal Sediment.</title>
        <authorList>
            <person name="Zhou Z."/>
            <person name="Liu Y."/>
            <person name="Xu W."/>
            <person name="Pan J."/>
            <person name="Luo Z.H."/>
            <person name="Li M."/>
        </authorList>
    </citation>
    <scope>NUCLEOTIDE SEQUENCE [LARGE SCALE GENOMIC DNA]</scope>
    <source>
        <strain evidence="8">SpSt-81</strain>
    </source>
</reference>
<dbReference type="InterPro" id="IPR012340">
    <property type="entry name" value="NA-bd_OB-fold"/>
</dbReference>
<dbReference type="PANTHER" id="PTHR10744:SF1">
    <property type="entry name" value="SMALL RIBOSOMAL SUBUNIT PROTEIN US17M"/>
    <property type="match status" value="1"/>
</dbReference>
<dbReference type="Pfam" id="PF00366">
    <property type="entry name" value="Ribosomal_S17"/>
    <property type="match status" value="1"/>
</dbReference>
<organism evidence="8">
    <name type="scientific">Dictyoglomus thermophilum</name>
    <dbReference type="NCBI Taxonomy" id="14"/>
    <lineage>
        <taxon>Bacteria</taxon>
        <taxon>Pseudomonadati</taxon>
        <taxon>Dictyoglomota</taxon>
        <taxon>Dictyoglomia</taxon>
        <taxon>Dictyoglomales</taxon>
        <taxon>Dictyoglomaceae</taxon>
        <taxon>Dictyoglomus</taxon>
    </lineage>
</organism>
<protein>
    <recommendedName>
        <fullName evidence="6">Small ribosomal subunit protein uS17</fullName>
    </recommendedName>
</protein>
<dbReference type="PRINTS" id="PR00973">
    <property type="entry name" value="RIBOSOMALS17"/>
</dbReference>
<name>A0A7C3RUF2_DICTH</name>
<comment type="function">
    <text evidence="6">One of the primary rRNA binding proteins, it binds specifically to the 5'-end of 16S ribosomal RNA.</text>
</comment>
<keyword evidence="2 6" id="KW-0699">rRNA-binding</keyword>
<dbReference type="InterPro" id="IPR000266">
    <property type="entry name" value="Ribosomal_uS17"/>
</dbReference>
<dbReference type="HAMAP" id="MF_01345_B">
    <property type="entry name" value="Ribosomal_uS17_B"/>
    <property type="match status" value="1"/>
</dbReference>
<dbReference type="GO" id="GO:0022627">
    <property type="term" value="C:cytosolic small ribosomal subunit"/>
    <property type="evidence" value="ECO:0007669"/>
    <property type="project" value="UniProtKB-UniRule"/>
</dbReference>
<dbReference type="EMBL" id="DTIN01000009">
    <property type="protein sequence ID" value="HFX12741.1"/>
    <property type="molecule type" value="Genomic_DNA"/>
</dbReference>
<dbReference type="NCBIfam" id="NF004123">
    <property type="entry name" value="PRK05610.1"/>
    <property type="match status" value="1"/>
</dbReference>
<evidence type="ECO:0000256" key="7">
    <source>
        <dbReference type="RuleBase" id="RU003872"/>
    </source>
</evidence>
<dbReference type="FunFam" id="2.40.50.140:FF:000311">
    <property type="entry name" value="30S ribosomal protein S17"/>
    <property type="match status" value="1"/>
</dbReference>
<dbReference type="InterPro" id="IPR019979">
    <property type="entry name" value="Ribosomal_uS17_CS"/>
</dbReference>
<comment type="subunit">
    <text evidence="6">Part of the 30S ribosomal subunit.</text>
</comment>
<evidence type="ECO:0000256" key="4">
    <source>
        <dbReference type="ARBA" id="ARBA00022980"/>
    </source>
</evidence>
<keyword evidence="3 6" id="KW-0694">RNA-binding</keyword>
<dbReference type="CDD" id="cd00364">
    <property type="entry name" value="Ribosomal_uS17"/>
    <property type="match status" value="1"/>
</dbReference>
<dbReference type="GO" id="GO:0006412">
    <property type="term" value="P:translation"/>
    <property type="evidence" value="ECO:0007669"/>
    <property type="project" value="UniProtKB-UniRule"/>
</dbReference>
<dbReference type="GO" id="GO:0019843">
    <property type="term" value="F:rRNA binding"/>
    <property type="evidence" value="ECO:0007669"/>
    <property type="project" value="UniProtKB-UniRule"/>
</dbReference>
<keyword evidence="4 6" id="KW-0689">Ribosomal protein</keyword>
<comment type="caution">
    <text evidence="8">The sequence shown here is derived from an EMBL/GenBank/DDBJ whole genome shotgun (WGS) entry which is preliminary data.</text>
</comment>
<dbReference type="GO" id="GO:0003735">
    <property type="term" value="F:structural constituent of ribosome"/>
    <property type="evidence" value="ECO:0007669"/>
    <property type="project" value="UniProtKB-UniRule"/>
</dbReference>
<sequence length="113" mass="13076">MSGKRKEMIGKVVSAKMQKTIVVLVEQTYTHPLYKKTVTRRKKYKAHDELQEAREGDIVLIRETRPLSKEKRWRLVKILKKAELIPTLSGENVEENITNDSIREGDLNDNASN</sequence>
<evidence type="ECO:0000256" key="3">
    <source>
        <dbReference type="ARBA" id="ARBA00022884"/>
    </source>
</evidence>
<comment type="similarity">
    <text evidence="1 6 7">Belongs to the universal ribosomal protein uS17 family.</text>
</comment>
<evidence type="ECO:0000256" key="6">
    <source>
        <dbReference type="HAMAP-Rule" id="MF_01345"/>
    </source>
</evidence>